<name>A0AA36GJ86_CYLNA</name>
<evidence type="ECO:0000313" key="4">
    <source>
        <dbReference type="Proteomes" id="UP001176961"/>
    </source>
</evidence>
<evidence type="ECO:0008006" key="5">
    <source>
        <dbReference type="Google" id="ProtNLM"/>
    </source>
</evidence>
<protein>
    <recommendedName>
        <fullName evidence="5">N-acetyltransferase domain-containing protein</fullName>
    </recommendedName>
</protein>
<dbReference type="Pfam" id="PF18014">
    <property type="entry name" value="Acetyltransf_18"/>
    <property type="match status" value="1"/>
</dbReference>
<dbReference type="Pfam" id="PF06852">
    <property type="entry name" value="DUF1248"/>
    <property type="match status" value="1"/>
</dbReference>
<dbReference type="PANTHER" id="PTHR47408">
    <property type="entry name" value="PROTEIN CBG01304-RELATED"/>
    <property type="match status" value="1"/>
</dbReference>
<comment type="caution">
    <text evidence="3">The sequence shown here is derived from an EMBL/GenBank/DDBJ whole genome shotgun (WGS) entry which is preliminary data.</text>
</comment>
<dbReference type="EMBL" id="CATQJL010000001">
    <property type="protein sequence ID" value="CAJ0588280.1"/>
    <property type="molecule type" value="Genomic_DNA"/>
</dbReference>
<dbReference type="InterPro" id="IPR009658">
    <property type="entry name" value="DUF1248"/>
</dbReference>
<dbReference type="SUPFAM" id="SSF55729">
    <property type="entry name" value="Acyl-CoA N-acyltransferases (Nat)"/>
    <property type="match status" value="1"/>
</dbReference>
<dbReference type="Gene3D" id="3.40.630.90">
    <property type="match status" value="1"/>
</dbReference>
<accession>A0AA36GJ86</accession>
<sequence length="316" mass="36113">MEKTLDQLEIVTNPSAEQWIDMVQWMAKAEWPLTLEDLTAWKRSFGERFWLFIAIEKETKESVACVMGLSEMTAVDNEENKEYVYIVGLYFVREDWRKHDVGTTLFNKFMEVAGDSNKALLSVLDMSGKYAAKYGFDKMLNYKHDMATIPIEHIVIPKGDPEYIIKDLKHVDEKKLAAYDSSVNRLNRADYLLNFITTINCYTKVALNESGDVVGYCCIRSVLMNYLSISPLYADNEAVARTLLAEVLPMVHHMKIYRHLKAMYPAANEQARSLFDALGGGQTKFENMGQCVFTKKILPIVEGKVFSICETLKGYV</sequence>
<dbReference type="Proteomes" id="UP001176961">
    <property type="component" value="Unassembled WGS sequence"/>
</dbReference>
<evidence type="ECO:0000313" key="3">
    <source>
        <dbReference type="EMBL" id="CAJ0588280.1"/>
    </source>
</evidence>
<dbReference type="InterPro" id="IPR016181">
    <property type="entry name" value="Acyl_CoA_acyltransferase"/>
</dbReference>
<gene>
    <name evidence="3" type="ORF">CYNAS_LOCUS263</name>
</gene>
<dbReference type="PANTHER" id="PTHR47408:SF1">
    <property type="entry name" value="N-ACETYLTRANSFERASE DOMAIN-CONTAINING PROTEIN"/>
    <property type="match status" value="1"/>
</dbReference>
<organism evidence="3 4">
    <name type="scientific">Cylicocyclus nassatus</name>
    <name type="common">Nematode worm</name>
    <dbReference type="NCBI Taxonomy" id="53992"/>
    <lineage>
        <taxon>Eukaryota</taxon>
        <taxon>Metazoa</taxon>
        <taxon>Ecdysozoa</taxon>
        <taxon>Nematoda</taxon>
        <taxon>Chromadorea</taxon>
        <taxon>Rhabditida</taxon>
        <taxon>Rhabditina</taxon>
        <taxon>Rhabditomorpha</taxon>
        <taxon>Strongyloidea</taxon>
        <taxon>Strongylidae</taxon>
        <taxon>Cylicocyclus</taxon>
    </lineage>
</organism>
<reference evidence="3" key="1">
    <citation type="submission" date="2023-07" db="EMBL/GenBank/DDBJ databases">
        <authorList>
            <consortium name="CYATHOMIX"/>
        </authorList>
    </citation>
    <scope>NUCLEOTIDE SEQUENCE</scope>
    <source>
        <strain evidence="3">N/A</strain>
    </source>
</reference>
<proteinExistence type="predicted"/>
<dbReference type="InterPro" id="IPR041496">
    <property type="entry name" value="YitH/HolE_GNAT"/>
</dbReference>
<evidence type="ECO:0000259" key="2">
    <source>
        <dbReference type="Pfam" id="PF18014"/>
    </source>
</evidence>
<dbReference type="Gene3D" id="3.40.630.30">
    <property type="match status" value="1"/>
</dbReference>
<dbReference type="AlphaFoldDB" id="A0AA36GJ86"/>
<feature type="domain" description="YitH/HolE acetyltransferase (GNAT)" evidence="2">
    <location>
        <begin position="185"/>
        <end position="271"/>
    </location>
</feature>
<keyword evidence="4" id="KW-1185">Reference proteome</keyword>
<feature type="domain" description="DUF1248" evidence="1">
    <location>
        <begin position="6"/>
        <end position="183"/>
    </location>
</feature>
<evidence type="ECO:0000259" key="1">
    <source>
        <dbReference type="Pfam" id="PF06852"/>
    </source>
</evidence>